<evidence type="ECO:0000313" key="2">
    <source>
        <dbReference type="Proteomes" id="UP000268033"/>
    </source>
</evidence>
<dbReference type="Proteomes" id="UP000268033">
    <property type="component" value="Unassembled WGS sequence"/>
</dbReference>
<dbReference type="PANTHER" id="PTHR35566">
    <property type="entry name" value="BLR3599 PROTEIN"/>
    <property type="match status" value="1"/>
</dbReference>
<dbReference type="STRING" id="584787.GCA_001247655_01842"/>
<reference evidence="1 2" key="1">
    <citation type="submission" date="2018-11" db="EMBL/GenBank/DDBJ databases">
        <title>Genomic Encyclopedia of Type Strains, Phase IV (KMG-IV): sequencing the most valuable type-strain genomes for metagenomic binning, comparative biology and taxonomic classification.</title>
        <authorList>
            <person name="Goeker M."/>
        </authorList>
    </citation>
    <scope>NUCLEOTIDE SEQUENCE [LARGE SCALE GENOMIC DNA]</scope>
    <source>
        <strain evidence="1 2">DSM 21945</strain>
    </source>
</reference>
<dbReference type="EMBL" id="RJUL01000001">
    <property type="protein sequence ID" value="ROQ30563.1"/>
    <property type="molecule type" value="Genomic_DNA"/>
</dbReference>
<evidence type="ECO:0000313" key="1">
    <source>
        <dbReference type="EMBL" id="ROQ30563.1"/>
    </source>
</evidence>
<proteinExistence type="predicted"/>
<keyword evidence="2" id="KW-1185">Reference proteome</keyword>
<dbReference type="OrthoDB" id="9775333at2"/>
<name>A0A3N1PPX6_9GAMM</name>
<dbReference type="AlphaFoldDB" id="A0A3N1PPX6"/>
<dbReference type="RefSeq" id="WP_083445753.1">
    <property type="nucleotide sequence ID" value="NZ_JBLXAC010000002.1"/>
</dbReference>
<sequence length="470" mass="52240">MDTPTLIPEAVEWSEGMLLSPQHLQQNDIYWSQQVRHQALALQPYYWGLLALEYDETALAKGLLRITRLEAILPDGLAVQYPGHYQAPLQLDISGDDVWHDRVLRIYLAVPVREEGSASAQSRIQRFDRVAGALEADECQLESRLEVGRLRPRLTLLADKTIPAKFVALPLLELGHDSGDHLRVAAYHPPLLRLGACRFLSAEQQLSERLDAVTKVMRSKIRDLVGGRRPDERLDQLDMESRQQLFVARQLACALPSLEVQLQGGLAHPYSIYVKLAELAGQLATIGANPSPPVVSQYQHNDMGPGFDTLLTFIEQRLQLIQAQFEAMLFTRLSASHFSRALPAGLAVDTLLIELRPKPGQSEQQLNQWLGQARIASAALMPVLERRRLPGCSLRLVNPRNYSGLNLAEGALLVELNNKQIEHDGRDLYVINAGTDLLIRGPEQENAPRDIVLHRTLSGANPAGELSGDA</sequence>
<protein>
    <submittedName>
        <fullName evidence="1">Type VI secretion system protein ImpJ</fullName>
    </submittedName>
</protein>
<accession>A0A3N1PPX6</accession>
<dbReference type="NCBIfam" id="TIGR03353">
    <property type="entry name" value="VI_chp_4"/>
    <property type="match status" value="1"/>
</dbReference>
<organism evidence="1 2">
    <name type="scientific">Gallaecimonas pentaromativorans</name>
    <dbReference type="NCBI Taxonomy" id="584787"/>
    <lineage>
        <taxon>Bacteria</taxon>
        <taxon>Pseudomonadati</taxon>
        <taxon>Pseudomonadota</taxon>
        <taxon>Gammaproteobacteria</taxon>
        <taxon>Enterobacterales</taxon>
        <taxon>Gallaecimonadaceae</taxon>
        <taxon>Gallaecimonas</taxon>
    </lineage>
</organism>
<dbReference type="Pfam" id="PF05936">
    <property type="entry name" value="T6SS_VasE"/>
    <property type="match status" value="1"/>
</dbReference>
<dbReference type="PANTHER" id="PTHR35566:SF1">
    <property type="entry name" value="TYPE VI SECRETION SYSTEM BASEPLATE COMPONENT TSSK1"/>
    <property type="match status" value="1"/>
</dbReference>
<dbReference type="InterPro" id="IPR010263">
    <property type="entry name" value="T6SS_TssK"/>
</dbReference>
<gene>
    <name evidence="1" type="ORF">EDC28_101249</name>
</gene>
<comment type="caution">
    <text evidence="1">The sequence shown here is derived from an EMBL/GenBank/DDBJ whole genome shotgun (WGS) entry which is preliminary data.</text>
</comment>